<dbReference type="EMBL" id="LGUC01000001">
    <property type="protein sequence ID" value="KPN31816.1"/>
    <property type="molecule type" value="Genomic_DNA"/>
</dbReference>
<dbReference type="Proteomes" id="UP000050535">
    <property type="component" value="Unassembled WGS sequence"/>
</dbReference>
<accession>A0A0P7I4C0</accession>
<keyword evidence="2" id="KW-1185">Reference proteome</keyword>
<dbReference type="AlphaFoldDB" id="A0A0P7I4C0"/>
<organism evidence="1 2">
    <name type="scientific">Halolamina pelagica</name>
    <dbReference type="NCBI Taxonomy" id="699431"/>
    <lineage>
        <taxon>Archaea</taxon>
        <taxon>Methanobacteriati</taxon>
        <taxon>Methanobacteriota</taxon>
        <taxon>Stenosarchaea group</taxon>
        <taxon>Halobacteria</taxon>
        <taxon>Halobacteriales</taxon>
        <taxon>Haloferacaceae</taxon>
    </lineage>
</organism>
<reference evidence="2" key="1">
    <citation type="submission" date="2013-11" db="EMBL/GenBank/DDBJ databases">
        <authorList>
            <person name="Hoang H.T."/>
            <person name="Killian M.L."/>
            <person name="Madson D.M."/>
            <person name="Arruda P.H.E."/>
            <person name="Sun D."/>
            <person name="Schwartz K.J."/>
            <person name="Yoon K."/>
        </authorList>
    </citation>
    <scope>NUCLEOTIDE SEQUENCE [LARGE SCALE GENOMIC DNA]</scope>
    <source>
        <strain evidence="2">CDK2</strain>
    </source>
</reference>
<evidence type="ECO:0000313" key="2">
    <source>
        <dbReference type="Proteomes" id="UP000050535"/>
    </source>
</evidence>
<gene>
    <name evidence="1" type="ORF">SY89_02569</name>
</gene>
<dbReference type="STRING" id="699431.SY89_02569"/>
<proteinExistence type="predicted"/>
<evidence type="ECO:0000313" key="1">
    <source>
        <dbReference type="EMBL" id="KPN31816.1"/>
    </source>
</evidence>
<protein>
    <submittedName>
        <fullName evidence="1">Uncharacterized protein</fullName>
    </submittedName>
</protein>
<name>A0A0P7I4C0_9EURY</name>
<sequence length="64" mass="6958">MDELWVRADTDLDLREVAREAASNAPDAGLTAAGLREGRIEFLSGAREEVEIAVVGAVVEQFDR</sequence>
<comment type="caution">
    <text evidence="1">The sequence shown here is derived from an EMBL/GenBank/DDBJ whole genome shotgun (WGS) entry which is preliminary data.</text>
</comment>